<gene>
    <name evidence="1" type="ORF">LCGC14_2934810</name>
</gene>
<dbReference type="AlphaFoldDB" id="A0A0F8ZSJ0"/>
<feature type="non-terminal residue" evidence="1">
    <location>
        <position position="34"/>
    </location>
</feature>
<evidence type="ECO:0000313" key="1">
    <source>
        <dbReference type="EMBL" id="KKK69359.1"/>
    </source>
</evidence>
<protein>
    <submittedName>
        <fullName evidence="1">Uncharacterized protein</fullName>
    </submittedName>
</protein>
<accession>A0A0F8ZSJ0</accession>
<sequence>MHFSYSPYMQHTFPDRTTGILEIDGIRPDATVVA</sequence>
<organism evidence="1">
    <name type="scientific">marine sediment metagenome</name>
    <dbReference type="NCBI Taxonomy" id="412755"/>
    <lineage>
        <taxon>unclassified sequences</taxon>
        <taxon>metagenomes</taxon>
        <taxon>ecological metagenomes</taxon>
    </lineage>
</organism>
<proteinExistence type="predicted"/>
<dbReference type="EMBL" id="LAZR01058685">
    <property type="protein sequence ID" value="KKK69359.1"/>
    <property type="molecule type" value="Genomic_DNA"/>
</dbReference>
<comment type="caution">
    <text evidence="1">The sequence shown here is derived from an EMBL/GenBank/DDBJ whole genome shotgun (WGS) entry which is preliminary data.</text>
</comment>
<reference evidence="1" key="1">
    <citation type="journal article" date="2015" name="Nature">
        <title>Complex archaea that bridge the gap between prokaryotes and eukaryotes.</title>
        <authorList>
            <person name="Spang A."/>
            <person name="Saw J.H."/>
            <person name="Jorgensen S.L."/>
            <person name="Zaremba-Niedzwiedzka K."/>
            <person name="Martijn J."/>
            <person name="Lind A.E."/>
            <person name="van Eijk R."/>
            <person name="Schleper C."/>
            <person name="Guy L."/>
            <person name="Ettema T.J."/>
        </authorList>
    </citation>
    <scope>NUCLEOTIDE SEQUENCE</scope>
</reference>
<name>A0A0F8ZSJ0_9ZZZZ</name>